<evidence type="ECO:0000313" key="2">
    <source>
        <dbReference type="EMBL" id="PSN65077.1"/>
    </source>
</evidence>
<dbReference type="AlphaFoldDB" id="A0A2T2NI18"/>
<evidence type="ECO:0000256" key="1">
    <source>
        <dbReference type="SAM" id="MobiDB-lite"/>
    </source>
</evidence>
<keyword evidence="3" id="KW-1185">Reference proteome</keyword>
<proteinExistence type="predicted"/>
<reference evidence="2 3" key="1">
    <citation type="journal article" date="2018" name="Front. Microbiol.">
        <title>Genome-Wide Analysis of Corynespora cassiicola Leaf Fall Disease Putative Effectors.</title>
        <authorList>
            <person name="Lopez D."/>
            <person name="Ribeiro S."/>
            <person name="Label P."/>
            <person name="Fumanal B."/>
            <person name="Venisse J.S."/>
            <person name="Kohler A."/>
            <person name="de Oliveira R.R."/>
            <person name="Labutti K."/>
            <person name="Lipzen A."/>
            <person name="Lail K."/>
            <person name="Bauer D."/>
            <person name="Ohm R.A."/>
            <person name="Barry K.W."/>
            <person name="Spatafora J."/>
            <person name="Grigoriev I.V."/>
            <person name="Martin F.M."/>
            <person name="Pujade-Renaud V."/>
        </authorList>
    </citation>
    <scope>NUCLEOTIDE SEQUENCE [LARGE SCALE GENOMIC DNA]</scope>
    <source>
        <strain evidence="2 3">Philippines</strain>
    </source>
</reference>
<name>A0A2T2NI18_CORCC</name>
<organism evidence="2 3">
    <name type="scientific">Corynespora cassiicola Philippines</name>
    <dbReference type="NCBI Taxonomy" id="1448308"/>
    <lineage>
        <taxon>Eukaryota</taxon>
        <taxon>Fungi</taxon>
        <taxon>Dikarya</taxon>
        <taxon>Ascomycota</taxon>
        <taxon>Pezizomycotina</taxon>
        <taxon>Dothideomycetes</taxon>
        <taxon>Pleosporomycetidae</taxon>
        <taxon>Pleosporales</taxon>
        <taxon>Corynesporascaceae</taxon>
        <taxon>Corynespora</taxon>
    </lineage>
</organism>
<sequence length="112" mass="12539">MLCNVVALEATDAGLAMPHRARKILSNDGLAETVKKFAVPSRKAGLVPRLRVWIRDDRLKNSGNFPGFPRNPSPTRSNSSPGPTPRPRFSRFLLPRHDPPPKSSHRRFMVAF</sequence>
<feature type="region of interest" description="Disordered" evidence="1">
    <location>
        <begin position="59"/>
        <end position="112"/>
    </location>
</feature>
<dbReference type="EMBL" id="KZ678137">
    <property type="protein sequence ID" value="PSN65077.1"/>
    <property type="molecule type" value="Genomic_DNA"/>
</dbReference>
<gene>
    <name evidence="2" type="ORF">BS50DRAFT_50725</name>
</gene>
<feature type="compositionally biased region" description="Basic residues" evidence="1">
    <location>
        <begin position="103"/>
        <end position="112"/>
    </location>
</feature>
<protein>
    <submittedName>
        <fullName evidence="2">Uncharacterized protein</fullName>
    </submittedName>
</protein>
<accession>A0A2T2NI18</accession>
<evidence type="ECO:0000313" key="3">
    <source>
        <dbReference type="Proteomes" id="UP000240883"/>
    </source>
</evidence>
<dbReference type="Proteomes" id="UP000240883">
    <property type="component" value="Unassembled WGS sequence"/>
</dbReference>